<dbReference type="PANTHER" id="PTHR43464">
    <property type="entry name" value="METHYLTRANSFERASE"/>
    <property type="match status" value="1"/>
</dbReference>
<keyword evidence="5" id="KW-1185">Reference proteome</keyword>
<dbReference type="PANTHER" id="PTHR43464:SF19">
    <property type="entry name" value="UBIQUINONE BIOSYNTHESIS O-METHYLTRANSFERASE, MITOCHONDRIAL"/>
    <property type="match status" value="1"/>
</dbReference>
<dbReference type="eggNOG" id="COG2226">
    <property type="taxonomic scope" value="Bacteria"/>
</dbReference>
<dbReference type="GO" id="GO:0032259">
    <property type="term" value="P:methylation"/>
    <property type="evidence" value="ECO:0007669"/>
    <property type="project" value="UniProtKB-KW"/>
</dbReference>
<dbReference type="Pfam" id="PF13489">
    <property type="entry name" value="Methyltransf_23"/>
    <property type="match status" value="1"/>
</dbReference>
<dbReference type="SUPFAM" id="SSF53335">
    <property type="entry name" value="S-adenosyl-L-methionine-dependent methyltransferases"/>
    <property type="match status" value="1"/>
</dbReference>
<keyword evidence="3" id="KW-0949">S-adenosyl-L-methionine</keyword>
<keyword evidence="1 4" id="KW-0489">Methyltransferase</keyword>
<dbReference type="InterPro" id="IPR029063">
    <property type="entry name" value="SAM-dependent_MTases_sf"/>
</dbReference>
<protein>
    <submittedName>
        <fullName evidence="4">Methyltransferase type 11</fullName>
    </submittedName>
</protein>
<dbReference type="Gene3D" id="2.20.130.10">
    <property type="entry name" value="CAC2371-like domains"/>
    <property type="match status" value="1"/>
</dbReference>
<organism evidence="4 5">
    <name type="scientific">Chondromyces apiculatus DSM 436</name>
    <dbReference type="NCBI Taxonomy" id="1192034"/>
    <lineage>
        <taxon>Bacteria</taxon>
        <taxon>Pseudomonadati</taxon>
        <taxon>Myxococcota</taxon>
        <taxon>Polyangia</taxon>
        <taxon>Polyangiales</taxon>
        <taxon>Polyangiaceae</taxon>
        <taxon>Chondromyces</taxon>
    </lineage>
</organism>
<comment type="caution">
    <text evidence="4">The sequence shown here is derived from an EMBL/GenBank/DDBJ whole genome shotgun (WGS) entry which is preliminary data.</text>
</comment>
<accession>A0A017THG5</accession>
<gene>
    <name evidence="4" type="ORF">CAP_6036</name>
</gene>
<dbReference type="GO" id="GO:0008168">
    <property type="term" value="F:methyltransferase activity"/>
    <property type="evidence" value="ECO:0007669"/>
    <property type="project" value="UniProtKB-KW"/>
</dbReference>
<name>A0A017THG5_9BACT</name>
<evidence type="ECO:0000313" key="4">
    <source>
        <dbReference type="EMBL" id="EYF08275.1"/>
    </source>
</evidence>
<dbReference type="Gene3D" id="3.40.50.150">
    <property type="entry name" value="Vaccinia Virus protein VP39"/>
    <property type="match status" value="1"/>
</dbReference>
<dbReference type="RefSeq" id="WP_044236250.1">
    <property type="nucleotide sequence ID" value="NZ_ASRX01000005.1"/>
</dbReference>
<evidence type="ECO:0000313" key="5">
    <source>
        <dbReference type="Proteomes" id="UP000019678"/>
    </source>
</evidence>
<dbReference type="EMBL" id="ASRX01000005">
    <property type="protein sequence ID" value="EYF08275.1"/>
    <property type="molecule type" value="Genomic_DNA"/>
</dbReference>
<dbReference type="CDD" id="cd02440">
    <property type="entry name" value="AdoMet_MTases"/>
    <property type="match status" value="1"/>
</dbReference>
<evidence type="ECO:0000256" key="1">
    <source>
        <dbReference type="ARBA" id="ARBA00022603"/>
    </source>
</evidence>
<evidence type="ECO:0000256" key="3">
    <source>
        <dbReference type="ARBA" id="ARBA00022691"/>
    </source>
</evidence>
<dbReference type="AlphaFoldDB" id="A0A017THG5"/>
<evidence type="ECO:0000256" key="2">
    <source>
        <dbReference type="ARBA" id="ARBA00022679"/>
    </source>
</evidence>
<dbReference type="OrthoDB" id="9807911at2"/>
<keyword evidence="2 4" id="KW-0808">Transferase</keyword>
<proteinExistence type="predicted"/>
<dbReference type="Proteomes" id="UP000019678">
    <property type="component" value="Unassembled WGS sequence"/>
</dbReference>
<reference evidence="4 5" key="1">
    <citation type="submission" date="2013-05" db="EMBL/GenBank/DDBJ databases">
        <title>Genome assembly of Chondromyces apiculatus DSM 436.</title>
        <authorList>
            <person name="Sharma G."/>
            <person name="Khatri I."/>
            <person name="Kaur C."/>
            <person name="Mayilraj S."/>
            <person name="Subramanian S."/>
        </authorList>
    </citation>
    <scope>NUCLEOTIDE SEQUENCE [LARGE SCALE GENOMIC DNA]</scope>
    <source>
        <strain evidence="4 5">DSM 436</strain>
    </source>
</reference>
<dbReference type="STRING" id="1192034.CAP_6036"/>
<sequence>MHRLFGDFAHRYDLHTPPEHYRHDHAYVLDQAKAVANPCRMLDVGCGTGVLLDKARQAGVLATGIDASPAMIRVARTRAGQDAATVRRMQDLDDEALYDLVVSLSWTLNYCEGRADLLDILRRIHRALRPGGRAIFQIAHAPHASGQLLEDREAGPRGDADDVVFLYRFQPGAGDDLPMRAEYVYACKSLNELLHEEHLLRMTDAHAVAECTRDAGFSEVVLYDSWQRDPFRTALSPLLCASKAPAP</sequence>